<comment type="caution">
    <text evidence="1">The sequence shown here is derived from an EMBL/GenBank/DDBJ whole genome shotgun (WGS) entry which is preliminary data.</text>
</comment>
<gene>
    <name evidence="2" type="ORF">HINF_LOCUS25856</name>
    <name evidence="1" type="ORF">HINF_LOCUS27886</name>
</gene>
<accession>A0AA86U5K5</accession>
<dbReference type="Proteomes" id="UP001642409">
    <property type="component" value="Unassembled WGS sequence"/>
</dbReference>
<dbReference type="EMBL" id="CAXDID020000078">
    <property type="protein sequence ID" value="CAL6017168.1"/>
    <property type="molecule type" value="Genomic_DNA"/>
</dbReference>
<protein>
    <submittedName>
        <fullName evidence="2">Hypothetical_protein</fullName>
    </submittedName>
</protein>
<reference evidence="1" key="1">
    <citation type="submission" date="2023-06" db="EMBL/GenBank/DDBJ databases">
        <authorList>
            <person name="Kurt Z."/>
        </authorList>
    </citation>
    <scope>NUCLEOTIDE SEQUENCE</scope>
</reference>
<evidence type="ECO:0000313" key="1">
    <source>
        <dbReference type="EMBL" id="CAI9940241.1"/>
    </source>
</evidence>
<evidence type="ECO:0000313" key="2">
    <source>
        <dbReference type="EMBL" id="CAL6017168.1"/>
    </source>
</evidence>
<organism evidence="1">
    <name type="scientific">Hexamita inflata</name>
    <dbReference type="NCBI Taxonomy" id="28002"/>
    <lineage>
        <taxon>Eukaryota</taxon>
        <taxon>Metamonada</taxon>
        <taxon>Diplomonadida</taxon>
        <taxon>Hexamitidae</taxon>
        <taxon>Hexamitinae</taxon>
        <taxon>Hexamita</taxon>
    </lineage>
</organism>
<dbReference type="AlphaFoldDB" id="A0AA86U5K5"/>
<name>A0AA86U5K5_9EUKA</name>
<evidence type="ECO:0000313" key="3">
    <source>
        <dbReference type="Proteomes" id="UP001642409"/>
    </source>
</evidence>
<proteinExistence type="predicted"/>
<dbReference type="EMBL" id="CATOUU010000675">
    <property type="protein sequence ID" value="CAI9940241.1"/>
    <property type="molecule type" value="Genomic_DNA"/>
</dbReference>
<reference evidence="2 3" key="2">
    <citation type="submission" date="2024-07" db="EMBL/GenBank/DDBJ databases">
        <authorList>
            <person name="Akdeniz Z."/>
        </authorList>
    </citation>
    <scope>NUCLEOTIDE SEQUENCE [LARGE SCALE GENOMIC DNA]</scope>
</reference>
<keyword evidence="3" id="KW-1185">Reference proteome</keyword>
<sequence>MTSTVGLQVKDQITKIQNSFAQLLPELLEPYLQSFQEKHQQFILSAMNVYVMDAPYYITAMSYLSSNEPNVEKMHDLMLLSFVMHFQARVQIEQQLHIQNSLRKILSDELVVPLQSFLTLVASQLVFKLYDMRICSLVQRFYQLQSTCLFEQARFISQKTHDYVPIAAFKQFYAFEFHSRLGSEQVPESALKQLLKIHLLRNNKTLDIINYIKNYSAKTNQPQIYQELLINKLSVEKTVQIANIYLLDQRINEDVEEMNKELETVLIGCDAKWEWMGYV</sequence>